<evidence type="ECO:0000256" key="1">
    <source>
        <dbReference type="SAM" id="MobiDB-lite"/>
    </source>
</evidence>
<comment type="caution">
    <text evidence="3">The sequence shown here is derived from an EMBL/GenBank/DDBJ whole genome shotgun (WGS) entry which is preliminary data.</text>
</comment>
<feature type="chain" id="PRO_5040809025" evidence="2">
    <location>
        <begin position="24"/>
        <end position="235"/>
    </location>
</feature>
<feature type="signal peptide" evidence="2">
    <location>
        <begin position="1"/>
        <end position="23"/>
    </location>
</feature>
<dbReference type="Proteomes" id="UP001150907">
    <property type="component" value="Unassembled WGS sequence"/>
</dbReference>
<dbReference type="OrthoDB" id="5585459at2759"/>
<keyword evidence="2" id="KW-0732">Signal</keyword>
<dbReference type="EMBL" id="JANBQF010000776">
    <property type="protein sequence ID" value="KAJ1999145.1"/>
    <property type="molecule type" value="Genomic_DNA"/>
</dbReference>
<accession>A0A9W8B975</accession>
<reference evidence="3" key="1">
    <citation type="submission" date="2022-07" db="EMBL/GenBank/DDBJ databases">
        <title>Phylogenomic reconstructions and comparative analyses of Kickxellomycotina fungi.</title>
        <authorList>
            <person name="Reynolds N.K."/>
            <person name="Stajich J.E."/>
            <person name="Barry K."/>
            <person name="Grigoriev I.V."/>
            <person name="Crous P."/>
            <person name="Smith M.E."/>
        </authorList>
    </citation>
    <scope>NUCLEOTIDE SEQUENCE</scope>
    <source>
        <strain evidence="3">IMI 214461</strain>
    </source>
</reference>
<sequence>MARVFVVAALTLVLALALPAAHAQFQFNPGTYDASQLYIQISGFYNSYASIWSMQLAQAKSSLPGAYAELTSIFNTDDIPDSFDPAFVSHLAQEMVIIGHTTVVDPQIAASTLMFTQTTATAGSAASASATSTPALTTAVLASSTRPTGSLARTSVALSSNKPSGSLSKTTSGSALPTTPPASLGHASDSDVFTFASLATATTKQSGASSDRHASALMDILATIAFAFVGALCLL</sequence>
<keyword evidence="4" id="KW-1185">Reference proteome</keyword>
<evidence type="ECO:0000313" key="3">
    <source>
        <dbReference type="EMBL" id="KAJ1999145.1"/>
    </source>
</evidence>
<gene>
    <name evidence="3" type="ORF">H4R26_005182</name>
</gene>
<protein>
    <submittedName>
        <fullName evidence="3">Uncharacterized protein</fullName>
    </submittedName>
</protein>
<organism evidence="3 4">
    <name type="scientific">Coemansia thaxteri</name>
    <dbReference type="NCBI Taxonomy" id="2663907"/>
    <lineage>
        <taxon>Eukaryota</taxon>
        <taxon>Fungi</taxon>
        <taxon>Fungi incertae sedis</taxon>
        <taxon>Zoopagomycota</taxon>
        <taxon>Kickxellomycotina</taxon>
        <taxon>Kickxellomycetes</taxon>
        <taxon>Kickxellales</taxon>
        <taxon>Kickxellaceae</taxon>
        <taxon>Coemansia</taxon>
    </lineage>
</organism>
<dbReference type="AlphaFoldDB" id="A0A9W8B975"/>
<feature type="region of interest" description="Disordered" evidence="1">
    <location>
        <begin position="152"/>
        <end position="183"/>
    </location>
</feature>
<evidence type="ECO:0000313" key="4">
    <source>
        <dbReference type="Proteomes" id="UP001150907"/>
    </source>
</evidence>
<evidence type="ECO:0000256" key="2">
    <source>
        <dbReference type="SAM" id="SignalP"/>
    </source>
</evidence>
<proteinExistence type="predicted"/>
<feature type="compositionally biased region" description="Polar residues" evidence="1">
    <location>
        <begin position="152"/>
        <end position="177"/>
    </location>
</feature>
<name>A0A9W8B975_9FUNG</name>